<dbReference type="EC" id="2.7.1.-" evidence="8"/>
<dbReference type="PANTHER" id="PTHR43085">
    <property type="entry name" value="HEXOKINASE FAMILY MEMBER"/>
    <property type="match status" value="1"/>
</dbReference>
<evidence type="ECO:0000256" key="6">
    <source>
        <dbReference type="SAM" id="MobiDB-lite"/>
    </source>
</evidence>
<dbReference type="InterPro" id="IPR011611">
    <property type="entry name" value="PfkB_dom"/>
</dbReference>
<proteinExistence type="inferred from homology"/>
<protein>
    <submittedName>
        <fullName evidence="8">Carbohydrate kinase</fullName>
        <ecNumber evidence="8">2.7.1.-</ecNumber>
    </submittedName>
</protein>
<dbReference type="PANTHER" id="PTHR43085:SF1">
    <property type="entry name" value="PSEUDOURIDINE KINASE-RELATED"/>
    <property type="match status" value="1"/>
</dbReference>
<evidence type="ECO:0000313" key="8">
    <source>
        <dbReference type="EMBL" id="XDV62382.1"/>
    </source>
</evidence>
<dbReference type="EMBL" id="CP165727">
    <property type="protein sequence ID" value="XDV62382.1"/>
    <property type="molecule type" value="Genomic_DNA"/>
</dbReference>
<evidence type="ECO:0000256" key="1">
    <source>
        <dbReference type="ARBA" id="ARBA00010688"/>
    </source>
</evidence>
<evidence type="ECO:0000256" key="5">
    <source>
        <dbReference type="ARBA" id="ARBA00022840"/>
    </source>
</evidence>
<dbReference type="InterPro" id="IPR029056">
    <property type="entry name" value="Ribokinase-like"/>
</dbReference>
<dbReference type="PROSITE" id="PS00584">
    <property type="entry name" value="PFKB_KINASES_2"/>
    <property type="match status" value="1"/>
</dbReference>
<evidence type="ECO:0000256" key="4">
    <source>
        <dbReference type="ARBA" id="ARBA00022777"/>
    </source>
</evidence>
<dbReference type="InterPro" id="IPR050306">
    <property type="entry name" value="PfkB_Carbo_kinase"/>
</dbReference>
<dbReference type="GO" id="GO:0016301">
    <property type="term" value="F:kinase activity"/>
    <property type="evidence" value="ECO:0007669"/>
    <property type="project" value="UniProtKB-KW"/>
</dbReference>
<dbReference type="PROSITE" id="PS00583">
    <property type="entry name" value="PFKB_KINASES_1"/>
    <property type="match status" value="1"/>
</dbReference>
<sequence length="335" mass="34492">MRAELAPPAPTLVIGEAITDILTREDGTRRARPGGSPANVALGLARLGHPVRLATRLGRDRPGRDLHAHLRGSGVVLTPGSFTDDPTSSATARLDAAGTAHYAFDITWELPPAALGSSAGPAPAHLHTGSIATALAPGADRVFTAVEAGRARATVSYDPNIRPALLAGADRERERAERFVALSDVVKAAEEDLGWLYPGRSPEETARRWAAGDGPALVVLTLGGSGARAFWREGRCDVPATPVEVADTVGAGDAFMAGLVSGLLHTGLLASAGPPDAARARTALREATACPHPDRRVAAALSLAARAAALTCTREGADPPTRDDFTPGAAGAPRR</sequence>
<dbReference type="SUPFAM" id="SSF53613">
    <property type="entry name" value="Ribokinase-like"/>
    <property type="match status" value="1"/>
</dbReference>
<comment type="similarity">
    <text evidence="1">Belongs to the carbohydrate kinase PfkB family.</text>
</comment>
<feature type="domain" description="Carbohydrate kinase PfkB" evidence="7">
    <location>
        <begin position="14"/>
        <end position="320"/>
    </location>
</feature>
<reference evidence="8" key="1">
    <citation type="submission" date="2024-08" db="EMBL/GenBank/DDBJ databases">
        <authorList>
            <person name="Yu S.T."/>
        </authorList>
    </citation>
    <scope>NUCLEOTIDE SEQUENCE</scope>
    <source>
        <strain evidence="8">R33</strain>
    </source>
</reference>
<keyword evidence="2 8" id="KW-0808">Transferase</keyword>
<gene>
    <name evidence="8" type="ORF">AB5J51_05230</name>
</gene>
<feature type="region of interest" description="Disordered" evidence="6">
    <location>
        <begin position="313"/>
        <end position="335"/>
    </location>
</feature>
<dbReference type="InterPro" id="IPR002173">
    <property type="entry name" value="Carboh/pur_kinase_PfkB_CS"/>
</dbReference>
<evidence type="ECO:0000259" key="7">
    <source>
        <dbReference type="Pfam" id="PF00294"/>
    </source>
</evidence>
<keyword evidence="3" id="KW-0547">Nucleotide-binding</keyword>
<dbReference type="Pfam" id="PF00294">
    <property type="entry name" value="PfkB"/>
    <property type="match status" value="1"/>
</dbReference>
<dbReference type="GO" id="GO:0005524">
    <property type="term" value="F:ATP binding"/>
    <property type="evidence" value="ECO:0007669"/>
    <property type="project" value="UniProtKB-KW"/>
</dbReference>
<keyword evidence="5" id="KW-0067">ATP-binding</keyword>
<dbReference type="CDD" id="cd01167">
    <property type="entry name" value="bac_FRK"/>
    <property type="match status" value="1"/>
</dbReference>
<keyword evidence="4 8" id="KW-0418">Kinase</keyword>
<accession>A0AB39Y036</accession>
<dbReference type="RefSeq" id="WP_369776983.1">
    <property type="nucleotide sequence ID" value="NZ_CP165727.1"/>
</dbReference>
<dbReference type="Gene3D" id="3.40.1190.20">
    <property type="match status" value="1"/>
</dbReference>
<evidence type="ECO:0000256" key="2">
    <source>
        <dbReference type="ARBA" id="ARBA00022679"/>
    </source>
</evidence>
<feature type="compositionally biased region" description="Basic and acidic residues" evidence="6">
    <location>
        <begin position="315"/>
        <end position="325"/>
    </location>
</feature>
<organism evidence="8">
    <name type="scientific">Streptomyces sp. R33</name>
    <dbReference type="NCBI Taxonomy" id="3238629"/>
    <lineage>
        <taxon>Bacteria</taxon>
        <taxon>Bacillati</taxon>
        <taxon>Actinomycetota</taxon>
        <taxon>Actinomycetes</taxon>
        <taxon>Kitasatosporales</taxon>
        <taxon>Streptomycetaceae</taxon>
        <taxon>Streptomyces</taxon>
    </lineage>
</organism>
<evidence type="ECO:0000256" key="3">
    <source>
        <dbReference type="ARBA" id="ARBA00022741"/>
    </source>
</evidence>
<dbReference type="AlphaFoldDB" id="A0AB39Y036"/>
<name>A0AB39Y036_9ACTN</name>